<evidence type="ECO:0000256" key="9">
    <source>
        <dbReference type="ARBA" id="ARBA00022777"/>
    </source>
</evidence>
<dbReference type="PRINTS" id="PR00008">
    <property type="entry name" value="DAGPEDOMAIN"/>
</dbReference>
<dbReference type="InterPro" id="IPR000159">
    <property type="entry name" value="RA_dom"/>
</dbReference>
<protein>
    <recommendedName>
        <fullName evidence="13">Diacylglycerol kinase</fullName>
        <shortName evidence="13">DAG kinase</shortName>
        <ecNumber evidence="13">2.7.1.107</ecNumber>
    </recommendedName>
</protein>
<dbReference type="SUPFAM" id="SSF111331">
    <property type="entry name" value="NAD kinase/diacylglycerol kinase-like"/>
    <property type="match status" value="1"/>
</dbReference>
<keyword evidence="18" id="KW-1185">Reference proteome</keyword>
<evidence type="ECO:0000256" key="12">
    <source>
        <dbReference type="ARBA" id="ARBA00023136"/>
    </source>
</evidence>
<dbReference type="SUPFAM" id="SSF54236">
    <property type="entry name" value="Ubiquitin-like"/>
    <property type="match status" value="2"/>
</dbReference>
<dbReference type="PROSITE" id="PS50200">
    <property type="entry name" value="RA"/>
    <property type="match status" value="2"/>
</dbReference>
<dbReference type="SMART" id="SM00109">
    <property type="entry name" value="C1"/>
    <property type="match status" value="3"/>
</dbReference>
<evidence type="ECO:0000256" key="1">
    <source>
        <dbReference type="ARBA" id="ARBA00001383"/>
    </source>
</evidence>
<feature type="domain" description="Ras-associating" evidence="17">
    <location>
        <begin position="289"/>
        <end position="380"/>
    </location>
</feature>
<dbReference type="Gene3D" id="3.40.50.10330">
    <property type="entry name" value="Probable inorganic polyphosphate/atp-NAD kinase, domain 1"/>
    <property type="match status" value="1"/>
</dbReference>
<dbReference type="Gene3D" id="2.60.200.40">
    <property type="match status" value="1"/>
</dbReference>
<dbReference type="SMART" id="SM00046">
    <property type="entry name" value="DAGKc"/>
    <property type="match status" value="1"/>
</dbReference>
<sequence length="948" mass="107154">MAAYDLDSIRASAEMEPPQDLEHGHGHFFTKKTFHKPTYCHHCTDLLWGLIGQGYICEVCNFVVHDRCLKTVVSPCSSIAVNLIKNPVPHCWSEPGHFKRKFCNVCRKRLEDSWAIRCEICEYYAHLECQDFVVSDCKECATYIPNREIAQVVQLHHWREGNLPANSKCLLCKKTCWSAECLAGIRCEWCGVTAHAVCYKILPPECNFGSLQNIMLPPSGVTIPRTDLPMETILGVSISKQKALSPARSMSEEWSSSGDLKSATRDYDEYPTISSTGSTKDKDKDKDRDEELIKVFDGDSSLKRRQFRTITVMKSASAQQILEAALRTFHITDDPRKYYVTEVVDKAEGTERELDEQTPLRNLRRRDARRPAIFLRYNEKDPDRGYIKVYPGTLRVAVPYKNIPVTSNTSADQVISYALKKFGMDSAEPGDYKLVEVLLERGIQQRELTRDECPWQIMQQIRKESLHKMQVTRFYIQQVKDPHGPSISLFVGKLPESLSQRQYETILVKLLGNDLKYSTIGPIYYEFGSLVITYVNGERAVKAFGRLQEAMYDDKQLLVLLLPNIQAHMIPTHVLPLLVFVNVKSGGCQGLDLITSYRKLLNPHQVFDLDNGGPLAGLYVFRNIKKYKIMVCGGDGTVGWVLSCLDNVGQDSECPSPPCAIVPLGTGNDLARVLRWGPGYTGGEDPLNMLKDVIDAEEIRLDRWTVVFHPDEKPADDTKSLTSLGNSNPQNTEDTTSMFVMNNYFGIGLDADLCLDFHMAREENPDKFNSRLHNKTVYVKKSLRKMFNRKSCKDMQNQIRLEVDGRHVELPQLEGIIILNILSWASGANPWGPQKEDQFSKPNHYDGNLEVVGVTGVVHMGQIQSGLRGGVRIAQGGHIKIWLYNDLPVQVDGEPWIQSAGQVVVLRSALKATMLRKPKNKIKRRYTESEVTDKMSELSVVTGDDESM</sequence>
<evidence type="ECO:0000256" key="7">
    <source>
        <dbReference type="ARBA" id="ARBA00022741"/>
    </source>
</evidence>
<reference evidence="19" key="1">
    <citation type="submission" date="2025-08" db="UniProtKB">
        <authorList>
            <consortium name="RefSeq"/>
        </authorList>
    </citation>
    <scope>IDENTIFICATION</scope>
</reference>
<dbReference type="Gene3D" id="3.10.20.90">
    <property type="entry name" value="Phosphatidylinositol 3-kinase Catalytic Subunit, Chain A, domain 1"/>
    <property type="match status" value="2"/>
</dbReference>
<dbReference type="CDD" id="cd20803">
    <property type="entry name" value="C1_DGKtheta_typeV_rpt1"/>
    <property type="match status" value="1"/>
</dbReference>
<dbReference type="InterPro" id="IPR016064">
    <property type="entry name" value="NAD/diacylglycerol_kinase_sf"/>
</dbReference>
<keyword evidence="11 13" id="KW-0067">ATP-binding</keyword>
<dbReference type="SUPFAM" id="SSF57889">
    <property type="entry name" value="Cysteine-rich domain"/>
    <property type="match status" value="3"/>
</dbReference>
<dbReference type="Pfam" id="PF00788">
    <property type="entry name" value="RA"/>
    <property type="match status" value="2"/>
</dbReference>
<feature type="domain" description="Phorbol-ester/DAG-type" evidence="15">
    <location>
        <begin position="89"/>
        <end position="137"/>
    </location>
</feature>
<dbReference type="CDD" id="cd17111">
    <property type="entry name" value="RA1_DAGK-theta"/>
    <property type="match status" value="1"/>
</dbReference>
<evidence type="ECO:0000256" key="8">
    <source>
        <dbReference type="ARBA" id="ARBA00022771"/>
    </source>
</evidence>
<organism evidence="18 19">
    <name type="scientific">Priapulus caudatus</name>
    <name type="common">Priapulid worm</name>
    <dbReference type="NCBI Taxonomy" id="37621"/>
    <lineage>
        <taxon>Eukaryota</taxon>
        <taxon>Metazoa</taxon>
        <taxon>Ecdysozoa</taxon>
        <taxon>Scalidophora</taxon>
        <taxon>Priapulida</taxon>
        <taxon>Priapulimorpha</taxon>
        <taxon>Priapulimorphida</taxon>
        <taxon>Priapulidae</taxon>
        <taxon>Priapulus</taxon>
    </lineage>
</organism>
<dbReference type="Pfam" id="PF00130">
    <property type="entry name" value="C1_1"/>
    <property type="match status" value="2"/>
</dbReference>
<evidence type="ECO:0000256" key="4">
    <source>
        <dbReference type="ARBA" id="ARBA00022679"/>
    </source>
</evidence>
<dbReference type="Pfam" id="PF00609">
    <property type="entry name" value="DAGK_acc"/>
    <property type="match status" value="1"/>
</dbReference>
<evidence type="ECO:0000256" key="10">
    <source>
        <dbReference type="ARBA" id="ARBA00022833"/>
    </source>
</evidence>
<feature type="region of interest" description="Disordered" evidence="14">
    <location>
        <begin position="248"/>
        <end position="287"/>
    </location>
</feature>
<evidence type="ECO:0000256" key="2">
    <source>
        <dbReference type="ARBA" id="ARBA00004370"/>
    </source>
</evidence>
<dbReference type="Proteomes" id="UP000695022">
    <property type="component" value="Unplaced"/>
</dbReference>
<dbReference type="GeneID" id="106808346"/>
<dbReference type="InterPro" id="IPR000756">
    <property type="entry name" value="Diacylglycerol_kin_accessory"/>
</dbReference>
<keyword evidence="8" id="KW-0863">Zinc-finger</keyword>
<accession>A0ABM1E2V1</accession>
<feature type="domain" description="Ras-associating" evidence="17">
    <location>
        <begin position="383"/>
        <end position="481"/>
    </location>
</feature>
<keyword evidence="6" id="KW-0677">Repeat</keyword>
<proteinExistence type="inferred from homology"/>
<dbReference type="PROSITE" id="PS50081">
    <property type="entry name" value="ZF_DAG_PE_2"/>
    <property type="match status" value="3"/>
</dbReference>
<evidence type="ECO:0000256" key="11">
    <source>
        <dbReference type="ARBA" id="ARBA00022840"/>
    </source>
</evidence>
<keyword evidence="9 13" id="KW-0418">Kinase</keyword>
<evidence type="ECO:0000256" key="13">
    <source>
        <dbReference type="RuleBase" id="RU361128"/>
    </source>
</evidence>
<dbReference type="InterPro" id="IPR017438">
    <property type="entry name" value="ATP-NAD_kinase_N"/>
</dbReference>
<dbReference type="SMART" id="SM00314">
    <property type="entry name" value="RA"/>
    <property type="match status" value="2"/>
</dbReference>
<dbReference type="PANTHER" id="PTHR11255:SF54">
    <property type="entry name" value="DIACYLGLYCEROL KINASE THETA"/>
    <property type="match status" value="1"/>
</dbReference>
<keyword evidence="12" id="KW-0472">Membrane</keyword>
<dbReference type="RefSeq" id="XP_014666522.1">
    <property type="nucleotide sequence ID" value="XM_014811036.1"/>
</dbReference>
<gene>
    <name evidence="19" type="primary">LOC106808346</name>
</gene>
<dbReference type="SMART" id="SM00045">
    <property type="entry name" value="DAGKa"/>
    <property type="match status" value="1"/>
</dbReference>
<comment type="catalytic activity">
    <reaction evidence="1 13">
        <text>a 1,2-diacyl-sn-glycerol + ATP = a 1,2-diacyl-sn-glycero-3-phosphate + ADP + H(+)</text>
        <dbReference type="Rhea" id="RHEA:10272"/>
        <dbReference type="ChEBI" id="CHEBI:15378"/>
        <dbReference type="ChEBI" id="CHEBI:17815"/>
        <dbReference type="ChEBI" id="CHEBI:30616"/>
        <dbReference type="ChEBI" id="CHEBI:58608"/>
        <dbReference type="ChEBI" id="CHEBI:456216"/>
        <dbReference type="EC" id="2.7.1.107"/>
    </reaction>
</comment>
<dbReference type="InterPro" id="IPR029071">
    <property type="entry name" value="Ubiquitin-like_domsf"/>
</dbReference>
<evidence type="ECO:0000313" key="18">
    <source>
        <dbReference type="Proteomes" id="UP000695022"/>
    </source>
</evidence>
<dbReference type="PROSITE" id="PS00479">
    <property type="entry name" value="ZF_DAG_PE_1"/>
    <property type="match status" value="2"/>
</dbReference>
<dbReference type="Pfam" id="PF00781">
    <property type="entry name" value="DAGK_cat"/>
    <property type="match status" value="1"/>
</dbReference>
<dbReference type="InterPro" id="IPR056392">
    <property type="entry name" value="DGKtheta_RBD"/>
</dbReference>
<dbReference type="CDD" id="cd20854">
    <property type="entry name" value="C1_DGKtheta_typeV_rpt3"/>
    <property type="match status" value="1"/>
</dbReference>
<dbReference type="InterPro" id="IPR001206">
    <property type="entry name" value="Diacylglycerol_kinase_cat_dom"/>
</dbReference>
<evidence type="ECO:0000256" key="5">
    <source>
        <dbReference type="ARBA" id="ARBA00022723"/>
    </source>
</evidence>
<feature type="domain" description="Phorbol-ester/DAG-type" evidence="15">
    <location>
        <begin position="26"/>
        <end position="76"/>
    </location>
</feature>
<dbReference type="EC" id="2.7.1.107" evidence="13"/>
<dbReference type="InterPro" id="IPR020454">
    <property type="entry name" value="DAG/PE-bd"/>
</dbReference>
<keyword evidence="7 13" id="KW-0547">Nucleotide-binding</keyword>
<dbReference type="InterPro" id="IPR037607">
    <property type="entry name" value="DGK"/>
</dbReference>
<dbReference type="Gene3D" id="3.30.60.20">
    <property type="match status" value="3"/>
</dbReference>
<dbReference type="InterPro" id="IPR002219">
    <property type="entry name" value="PKC_DAG/PE"/>
</dbReference>
<feature type="domain" description="Phorbol-ester/DAG-type" evidence="15">
    <location>
        <begin position="155"/>
        <end position="206"/>
    </location>
</feature>
<name>A0ABM1E2V1_PRICU</name>
<keyword evidence="4 13" id="KW-0808">Transferase</keyword>
<feature type="domain" description="DAGKc" evidence="16">
    <location>
        <begin position="572"/>
        <end position="710"/>
    </location>
</feature>
<dbReference type="PANTHER" id="PTHR11255">
    <property type="entry name" value="DIACYLGLYCEROL KINASE"/>
    <property type="match status" value="1"/>
</dbReference>
<evidence type="ECO:0000259" key="15">
    <source>
        <dbReference type="PROSITE" id="PS50081"/>
    </source>
</evidence>
<dbReference type="InterPro" id="IPR046349">
    <property type="entry name" value="C1-like_sf"/>
</dbReference>
<dbReference type="Pfam" id="PF24099">
    <property type="entry name" value="RBD_DGKtheta"/>
    <property type="match status" value="1"/>
</dbReference>
<evidence type="ECO:0000256" key="3">
    <source>
        <dbReference type="ARBA" id="ARBA00009280"/>
    </source>
</evidence>
<dbReference type="CDD" id="cd01783">
    <property type="entry name" value="RA2_DAGK-theta"/>
    <property type="match status" value="1"/>
</dbReference>
<evidence type="ECO:0000256" key="14">
    <source>
        <dbReference type="SAM" id="MobiDB-lite"/>
    </source>
</evidence>
<dbReference type="PROSITE" id="PS50146">
    <property type="entry name" value="DAGK"/>
    <property type="match status" value="1"/>
</dbReference>
<keyword evidence="10" id="KW-0862">Zinc</keyword>
<evidence type="ECO:0000256" key="6">
    <source>
        <dbReference type="ARBA" id="ARBA00022737"/>
    </source>
</evidence>
<dbReference type="CDD" id="cd20804">
    <property type="entry name" value="C1_DGKtheta_typeV_rpt2"/>
    <property type="match status" value="1"/>
</dbReference>
<evidence type="ECO:0000259" key="16">
    <source>
        <dbReference type="PROSITE" id="PS50146"/>
    </source>
</evidence>
<comment type="similarity">
    <text evidence="3 13">Belongs to the eukaryotic diacylglycerol kinase family.</text>
</comment>
<evidence type="ECO:0000313" key="19">
    <source>
        <dbReference type="RefSeq" id="XP_014666522.1"/>
    </source>
</evidence>
<keyword evidence="5" id="KW-0479">Metal-binding</keyword>
<comment type="subcellular location">
    <subcellularLocation>
        <location evidence="2">Membrane</location>
    </subcellularLocation>
</comment>
<evidence type="ECO:0000259" key="17">
    <source>
        <dbReference type="PROSITE" id="PS50200"/>
    </source>
</evidence>